<evidence type="ECO:0000313" key="3">
    <source>
        <dbReference type="Proteomes" id="UP000093928"/>
    </source>
</evidence>
<evidence type="ECO:0000256" key="1">
    <source>
        <dbReference type="SAM" id="MobiDB-lite"/>
    </source>
</evidence>
<comment type="caution">
    <text evidence="2">The sequence shown here is derived from an EMBL/GenBank/DDBJ whole genome shotgun (WGS) entry which is preliminary data.</text>
</comment>
<sequence length="100" mass="10129">MRGGSTAPTRLISAETPHTTAGNSIAVCAPRSASSGITNAPNAIPIGCAVWRIPIARPRCSGGNQPDTNRPPALLQLAAAMPPRNKNTPIASSECTDAAA</sequence>
<feature type="region of interest" description="Disordered" evidence="1">
    <location>
        <begin position="80"/>
        <end position="100"/>
    </location>
</feature>
<reference evidence="2 3" key="1">
    <citation type="submission" date="2016-06" db="EMBL/GenBank/DDBJ databases">
        <authorList>
            <person name="Kjaerup R.B."/>
            <person name="Dalgaard T.S."/>
            <person name="Juul-Madsen H.R."/>
        </authorList>
    </citation>
    <scope>NUCLEOTIDE SEQUENCE [LARGE SCALE GENOMIC DNA]</scope>
    <source>
        <strain evidence="2 3">1165133.8</strain>
    </source>
</reference>
<dbReference type="AlphaFoldDB" id="A0A1A3PB45"/>
<gene>
    <name evidence="2" type="ORF">A5634_17355</name>
</gene>
<feature type="compositionally biased region" description="Polar residues" evidence="1">
    <location>
        <begin position="85"/>
        <end position="100"/>
    </location>
</feature>
<accession>A0A1A3PB45</accession>
<dbReference type="EMBL" id="LZLS01000043">
    <property type="protein sequence ID" value="OBK29822.1"/>
    <property type="molecule type" value="Genomic_DNA"/>
</dbReference>
<name>A0A1A3PB45_MYCAS</name>
<evidence type="ECO:0000313" key="2">
    <source>
        <dbReference type="EMBL" id="OBK29822.1"/>
    </source>
</evidence>
<organism evidence="2 3">
    <name type="scientific">Mycobacterium asiaticum</name>
    <dbReference type="NCBI Taxonomy" id="1790"/>
    <lineage>
        <taxon>Bacteria</taxon>
        <taxon>Bacillati</taxon>
        <taxon>Actinomycetota</taxon>
        <taxon>Actinomycetes</taxon>
        <taxon>Mycobacteriales</taxon>
        <taxon>Mycobacteriaceae</taxon>
        <taxon>Mycobacterium</taxon>
    </lineage>
</organism>
<protein>
    <submittedName>
        <fullName evidence="2">Uncharacterized protein</fullName>
    </submittedName>
</protein>
<proteinExistence type="predicted"/>
<dbReference type="Proteomes" id="UP000093928">
    <property type="component" value="Unassembled WGS sequence"/>
</dbReference>